<name>A0A183ILZ9_9BILA</name>
<dbReference type="InterPro" id="IPR000631">
    <property type="entry name" value="CARKD"/>
</dbReference>
<feature type="binding site" evidence="8">
    <location>
        <position position="232"/>
    </location>
    <ligand>
        <name>(6S)-NADPHX</name>
        <dbReference type="ChEBI" id="CHEBI:64076"/>
    </ligand>
</feature>
<proteinExistence type="inferred from homology"/>
<accession>A0A183ILZ9</accession>
<dbReference type="GO" id="GO:0047453">
    <property type="term" value="F:ATP-dependent NAD(P)H-hydrate dehydratase activity"/>
    <property type="evidence" value="ECO:0007669"/>
    <property type="project" value="UniProtKB-UniRule"/>
</dbReference>
<feature type="binding site" evidence="8">
    <location>
        <begin position="222"/>
        <end position="231"/>
    </location>
    <ligand>
        <name>ATP</name>
        <dbReference type="ChEBI" id="CHEBI:30616"/>
    </ligand>
</feature>
<dbReference type="GO" id="GO:0110051">
    <property type="term" value="P:metabolite repair"/>
    <property type="evidence" value="ECO:0007669"/>
    <property type="project" value="TreeGrafter"/>
</dbReference>
<keyword evidence="3 8" id="KW-0067">ATP-binding</keyword>
<comment type="catalytic activity">
    <reaction evidence="8">
        <text>(6S)-NADHX + ATP = ADP + phosphate + NADH + H(+)</text>
        <dbReference type="Rhea" id="RHEA:19017"/>
        <dbReference type="ChEBI" id="CHEBI:15378"/>
        <dbReference type="ChEBI" id="CHEBI:30616"/>
        <dbReference type="ChEBI" id="CHEBI:43474"/>
        <dbReference type="ChEBI" id="CHEBI:57945"/>
        <dbReference type="ChEBI" id="CHEBI:64074"/>
        <dbReference type="ChEBI" id="CHEBI:456216"/>
        <dbReference type="EC" id="4.2.1.93"/>
    </reaction>
</comment>
<keyword evidence="6 8" id="KW-0456">Lyase</keyword>
<dbReference type="CDD" id="cd01171">
    <property type="entry name" value="YXKO-related"/>
    <property type="match status" value="1"/>
</dbReference>
<gene>
    <name evidence="10" type="ORF">SBAD_LOCUS4645</name>
</gene>
<comment type="function">
    <text evidence="8">Catalyzes the dehydration of the S-form of NAD(P)HX at the expense of ATP, which is converted to ADP. Together with NAD(P)HX epimerase, which catalyzes the epimerization of the S- and R-forms, the enzyme allows the repair of both epimers of NAD(P)HX, a damaged form of NAD(P)H that is a result of enzymatic or heat-dependent hydration.</text>
</comment>
<dbReference type="EC" id="4.2.1.93" evidence="8"/>
<dbReference type="Gene3D" id="3.40.1190.20">
    <property type="match status" value="1"/>
</dbReference>
<dbReference type="PROSITE" id="PS51383">
    <property type="entry name" value="YJEF_C_3"/>
    <property type="match status" value="1"/>
</dbReference>
<dbReference type="InterPro" id="IPR029056">
    <property type="entry name" value="Ribokinase-like"/>
</dbReference>
<reference evidence="12" key="1">
    <citation type="submission" date="2016-06" db="UniProtKB">
        <authorList>
            <consortium name="WormBaseParasite"/>
        </authorList>
    </citation>
    <scope>IDENTIFICATION</scope>
</reference>
<comment type="cofactor">
    <cofactor evidence="8">
        <name>Mg(2+)</name>
        <dbReference type="ChEBI" id="CHEBI:18420"/>
    </cofactor>
</comment>
<keyword evidence="5 8" id="KW-0520">NAD</keyword>
<evidence type="ECO:0000256" key="8">
    <source>
        <dbReference type="HAMAP-Rule" id="MF_03157"/>
    </source>
</evidence>
<dbReference type="PANTHER" id="PTHR12592">
    <property type="entry name" value="ATP-DEPENDENT (S)-NAD(P)H-HYDRATE DEHYDRATASE FAMILY MEMBER"/>
    <property type="match status" value="1"/>
</dbReference>
<feature type="domain" description="YjeF C-terminal" evidence="9">
    <location>
        <begin position="10"/>
        <end position="311"/>
    </location>
</feature>
<feature type="binding site" evidence="8">
    <location>
        <begin position="163"/>
        <end position="169"/>
    </location>
    <ligand>
        <name>(6S)-NADPHX</name>
        <dbReference type="ChEBI" id="CHEBI:64076"/>
    </ligand>
</feature>
<feature type="binding site" evidence="8">
    <location>
        <position position="110"/>
    </location>
    <ligand>
        <name>(6S)-NADPHX</name>
        <dbReference type="ChEBI" id="CHEBI:64076"/>
    </ligand>
</feature>
<dbReference type="NCBIfam" id="TIGR00196">
    <property type="entry name" value="yjeF_cterm"/>
    <property type="match status" value="1"/>
</dbReference>
<dbReference type="EMBL" id="UZAM01008458">
    <property type="protein sequence ID" value="VDP05062.1"/>
    <property type="molecule type" value="Genomic_DNA"/>
</dbReference>
<feature type="binding site" evidence="8">
    <location>
        <begin position="203"/>
        <end position="207"/>
    </location>
    <ligand>
        <name>ATP</name>
        <dbReference type="ChEBI" id="CHEBI:30616"/>
    </ligand>
</feature>
<reference evidence="10 11" key="2">
    <citation type="submission" date="2018-11" db="EMBL/GenBank/DDBJ databases">
        <authorList>
            <consortium name="Pathogen Informatics"/>
        </authorList>
    </citation>
    <scope>NUCLEOTIDE SEQUENCE [LARGE SCALE GENOMIC DNA]</scope>
</reference>
<evidence type="ECO:0000256" key="4">
    <source>
        <dbReference type="ARBA" id="ARBA00022857"/>
    </source>
</evidence>
<dbReference type="Proteomes" id="UP000270296">
    <property type="component" value="Unassembled WGS sequence"/>
</dbReference>
<evidence type="ECO:0000313" key="12">
    <source>
        <dbReference type="WBParaSite" id="SBAD_0000484101-mRNA-1"/>
    </source>
</evidence>
<protein>
    <recommendedName>
        <fullName evidence="8">ATP-dependent (S)-NAD(P)H-hydrate dehydratase</fullName>
        <ecNumber evidence="8">4.2.1.93</ecNumber>
    </recommendedName>
    <alternativeName>
        <fullName evidence="8">ATP-dependent NAD(P)HX dehydratase</fullName>
    </alternativeName>
</protein>
<evidence type="ECO:0000256" key="1">
    <source>
        <dbReference type="ARBA" id="ARBA00022553"/>
    </source>
</evidence>
<keyword evidence="1 8" id="KW-0597">Phosphoprotein</keyword>
<evidence type="ECO:0000256" key="3">
    <source>
        <dbReference type="ARBA" id="ARBA00022840"/>
    </source>
</evidence>
<comment type="catalytic activity">
    <reaction evidence="7 8">
        <text>(6S)-NADPHX + ATP = ADP + phosphate + NADPH + H(+)</text>
        <dbReference type="Rhea" id="RHEA:32231"/>
        <dbReference type="ChEBI" id="CHEBI:15378"/>
        <dbReference type="ChEBI" id="CHEBI:30616"/>
        <dbReference type="ChEBI" id="CHEBI:43474"/>
        <dbReference type="ChEBI" id="CHEBI:57783"/>
        <dbReference type="ChEBI" id="CHEBI:64076"/>
        <dbReference type="ChEBI" id="CHEBI:456216"/>
        <dbReference type="EC" id="4.2.1.93"/>
    </reaction>
</comment>
<keyword evidence="11" id="KW-1185">Reference proteome</keyword>
<organism evidence="12">
    <name type="scientific">Soboliphyme baturini</name>
    <dbReference type="NCBI Taxonomy" id="241478"/>
    <lineage>
        <taxon>Eukaryota</taxon>
        <taxon>Metazoa</taxon>
        <taxon>Ecdysozoa</taxon>
        <taxon>Nematoda</taxon>
        <taxon>Enoplea</taxon>
        <taxon>Dorylaimia</taxon>
        <taxon>Dioctophymatida</taxon>
        <taxon>Dioctophymatoidea</taxon>
        <taxon>Soboliphymatidae</taxon>
        <taxon>Soboliphyme</taxon>
    </lineage>
</organism>
<dbReference type="SUPFAM" id="SSF53613">
    <property type="entry name" value="Ribokinase-like"/>
    <property type="match status" value="1"/>
</dbReference>
<keyword evidence="2 8" id="KW-0547">Nucleotide-binding</keyword>
<sequence length="313" mass="34075">MAVMTDPKALITLMKRAIPKLSYELHKGQCGRIGVLGGSEEYTGAPYFAGISALKTGADLVHIICPPEASLVIKSYSPELIVHPIVRSDFGSDEAKQLLERINVLILGPGLGRRFETMTQFSLWLKSAREMNLPMVIDADGLYFLTKLPNLIQGCKNAILTPNVVEFRHLYSSVMSAEPSEEDAILNVQMLSEKLGNVTVVRKGKSDIISNGHVAVTCDLKDAPRRCGGQGDLLSGSLGTFLYWSDLLGRCSGEIDHQPVTGNTSLISTIAASYAACSLTRTCGSMAYETYGRSLITTNLIERIHDAFTQLFE</sequence>
<dbReference type="Pfam" id="PF01256">
    <property type="entry name" value="Carb_kinase"/>
    <property type="match status" value="1"/>
</dbReference>
<evidence type="ECO:0000256" key="2">
    <source>
        <dbReference type="ARBA" id="ARBA00022741"/>
    </source>
</evidence>
<dbReference type="GO" id="GO:0005524">
    <property type="term" value="F:ATP binding"/>
    <property type="evidence" value="ECO:0007669"/>
    <property type="project" value="UniProtKB-KW"/>
</dbReference>
<keyword evidence="4" id="KW-0521">NADP</keyword>
<dbReference type="AlphaFoldDB" id="A0A183ILZ9"/>
<dbReference type="FunFam" id="3.40.1190.20:FF:000023">
    <property type="entry name" value="ATP-dependent (S)-NAD(P)H-hydrate dehydratase"/>
    <property type="match status" value="1"/>
</dbReference>
<dbReference type="PANTHER" id="PTHR12592:SF0">
    <property type="entry name" value="ATP-DEPENDENT (S)-NAD(P)H-HYDRATE DEHYDRATASE"/>
    <property type="match status" value="1"/>
</dbReference>
<dbReference type="OrthoDB" id="8110916at2759"/>
<comment type="similarity">
    <text evidence="8">Belongs to the NnrD/CARKD family.</text>
</comment>
<evidence type="ECO:0000259" key="9">
    <source>
        <dbReference type="PROSITE" id="PS51383"/>
    </source>
</evidence>
<evidence type="ECO:0000313" key="10">
    <source>
        <dbReference type="EMBL" id="VDP05062.1"/>
    </source>
</evidence>
<evidence type="ECO:0000313" key="11">
    <source>
        <dbReference type="Proteomes" id="UP000270296"/>
    </source>
</evidence>
<evidence type="ECO:0000256" key="5">
    <source>
        <dbReference type="ARBA" id="ARBA00023027"/>
    </source>
</evidence>
<dbReference type="WBParaSite" id="SBAD_0000484101-mRNA-1">
    <property type="protein sequence ID" value="SBAD_0000484101-mRNA-1"/>
    <property type="gene ID" value="SBAD_0000484101"/>
</dbReference>
<dbReference type="GO" id="GO:0046496">
    <property type="term" value="P:nicotinamide nucleotide metabolic process"/>
    <property type="evidence" value="ECO:0007669"/>
    <property type="project" value="UniProtKB-UniRule"/>
</dbReference>
<evidence type="ECO:0000256" key="6">
    <source>
        <dbReference type="ARBA" id="ARBA00023239"/>
    </source>
</evidence>
<evidence type="ECO:0000256" key="7">
    <source>
        <dbReference type="ARBA" id="ARBA00047472"/>
    </source>
</evidence>
<dbReference type="HAMAP" id="MF_01965">
    <property type="entry name" value="NADHX_dehydratase"/>
    <property type="match status" value="1"/>
</dbReference>